<dbReference type="EMBL" id="SMMG02000003">
    <property type="protein sequence ID" value="KAA3481772.1"/>
    <property type="molecule type" value="Genomic_DNA"/>
</dbReference>
<name>A0A5B6WLP2_9ROSI</name>
<feature type="domain" description="GAG-pre-integrase" evidence="1">
    <location>
        <begin position="18"/>
        <end position="63"/>
    </location>
</feature>
<proteinExistence type="predicted"/>
<dbReference type="Proteomes" id="UP000325315">
    <property type="component" value="Unassembled WGS sequence"/>
</dbReference>
<dbReference type="AlphaFoldDB" id="A0A5B6WLP2"/>
<dbReference type="InterPro" id="IPR057670">
    <property type="entry name" value="SH3_retrovirus"/>
</dbReference>
<dbReference type="Pfam" id="PF13976">
    <property type="entry name" value="gag_pre-integrs"/>
    <property type="match status" value="1"/>
</dbReference>
<dbReference type="InterPro" id="IPR025724">
    <property type="entry name" value="GAG-pre-integrase_dom"/>
</dbReference>
<dbReference type="Gene3D" id="3.30.420.10">
    <property type="entry name" value="Ribonuclease H-like superfamily/Ribonuclease H"/>
    <property type="match status" value="1"/>
</dbReference>
<reference evidence="4" key="1">
    <citation type="journal article" date="2019" name="Plant Biotechnol. J.">
        <title>Genome sequencing of the Australian wild diploid species Gossypium australe highlights disease resistance and delayed gland morphogenesis.</title>
        <authorList>
            <person name="Cai Y."/>
            <person name="Cai X."/>
            <person name="Wang Q."/>
            <person name="Wang P."/>
            <person name="Zhang Y."/>
            <person name="Cai C."/>
            <person name="Xu Y."/>
            <person name="Wang K."/>
            <person name="Zhou Z."/>
            <person name="Wang C."/>
            <person name="Geng S."/>
            <person name="Li B."/>
            <person name="Dong Q."/>
            <person name="Hou Y."/>
            <person name="Wang H."/>
            <person name="Ai P."/>
            <person name="Liu Z."/>
            <person name="Yi F."/>
            <person name="Sun M."/>
            <person name="An G."/>
            <person name="Cheng J."/>
            <person name="Zhang Y."/>
            <person name="Shi Q."/>
            <person name="Xie Y."/>
            <person name="Shi X."/>
            <person name="Chang Y."/>
            <person name="Huang F."/>
            <person name="Chen Y."/>
            <person name="Hong S."/>
            <person name="Mi L."/>
            <person name="Sun Q."/>
            <person name="Zhang L."/>
            <person name="Zhou B."/>
            <person name="Peng R."/>
            <person name="Zhang X."/>
            <person name="Liu F."/>
        </authorList>
    </citation>
    <scope>NUCLEOTIDE SEQUENCE [LARGE SCALE GENOMIC DNA]</scope>
    <source>
        <strain evidence="4">cv. PA1801</strain>
    </source>
</reference>
<comment type="caution">
    <text evidence="3">The sequence shown here is derived from an EMBL/GenBank/DDBJ whole genome shotgun (WGS) entry which is preliminary data.</text>
</comment>
<evidence type="ECO:0000259" key="2">
    <source>
        <dbReference type="Pfam" id="PF25597"/>
    </source>
</evidence>
<dbReference type="InterPro" id="IPR036397">
    <property type="entry name" value="RNaseH_sf"/>
</dbReference>
<dbReference type="InterPro" id="IPR012337">
    <property type="entry name" value="RNaseH-like_sf"/>
</dbReference>
<dbReference type="PANTHER" id="PTHR42648:SF26">
    <property type="entry name" value="INTEGRASE CATALYTIC DOMAIN-CONTAINING PROTEIN"/>
    <property type="match status" value="1"/>
</dbReference>
<evidence type="ECO:0000313" key="4">
    <source>
        <dbReference type="Proteomes" id="UP000325315"/>
    </source>
</evidence>
<evidence type="ECO:0000259" key="1">
    <source>
        <dbReference type="Pfam" id="PF13976"/>
    </source>
</evidence>
<gene>
    <name evidence="3" type="ORF">EPI10_022111</name>
</gene>
<evidence type="ECO:0000313" key="3">
    <source>
        <dbReference type="EMBL" id="KAA3481772.1"/>
    </source>
</evidence>
<dbReference type="OrthoDB" id="998461at2759"/>
<organism evidence="3 4">
    <name type="scientific">Gossypium australe</name>
    <dbReference type="NCBI Taxonomy" id="47621"/>
    <lineage>
        <taxon>Eukaryota</taxon>
        <taxon>Viridiplantae</taxon>
        <taxon>Streptophyta</taxon>
        <taxon>Embryophyta</taxon>
        <taxon>Tracheophyta</taxon>
        <taxon>Spermatophyta</taxon>
        <taxon>Magnoliopsida</taxon>
        <taxon>eudicotyledons</taxon>
        <taxon>Gunneridae</taxon>
        <taxon>Pentapetalae</taxon>
        <taxon>rosids</taxon>
        <taxon>malvids</taxon>
        <taxon>Malvales</taxon>
        <taxon>Malvaceae</taxon>
        <taxon>Malvoideae</taxon>
        <taxon>Gossypium</taxon>
    </lineage>
</organism>
<feature type="domain" description="Retroviral polymerase SH3-like" evidence="2">
    <location>
        <begin position="150"/>
        <end position="187"/>
    </location>
</feature>
<protein>
    <submittedName>
        <fullName evidence="3">Retrovirus-related Pol polyprotein from transposon TNT 1-94</fullName>
    </submittedName>
</protein>
<keyword evidence="4" id="KW-1185">Reference proteome</keyword>
<dbReference type="PANTHER" id="PTHR42648">
    <property type="entry name" value="TRANSPOSASE, PUTATIVE-RELATED"/>
    <property type="match status" value="1"/>
</dbReference>
<dbReference type="InterPro" id="IPR039537">
    <property type="entry name" value="Retrotran_Ty1/copia-like"/>
</dbReference>
<accession>A0A5B6WLP2</accession>
<sequence length="310" mass="35375">MQTTVMDAAHSTLPSLPIEFWLWHRRLGHPLVEVLNKVMKKCKKSQFVRQQIPLCEAYCMGKSHRLPFVSSTTTYTEPFQLVELDLWGPTHEPSSSYRYYLSCIDAFSRNRWLYLLKSKDEAIVAFDLFKELVYNQFSTTIIVVQTNWGGYSPMHYGYKCLDKDFGKVYISKHVVFNKHVFPFATSKSSLVTNALTEFESPHLFVVSSPQLSSSTVQFGSLPSSPLPMINASPTIAMSHSYTREDSFDAIIRSSSFPYKAHLDSPLTHGDTLEDTNTTNNCPTTNVHPMITDIKNNIYKPKLYSTILENQ</sequence>
<dbReference type="GO" id="GO:0003676">
    <property type="term" value="F:nucleic acid binding"/>
    <property type="evidence" value="ECO:0007669"/>
    <property type="project" value="InterPro"/>
</dbReference>
<dbReference type="Pfam" id="PF25597">
    <property type="entry name" value="SH3_retrovirus"/>
    <property type="match status" value="1"/>
</dbReference>
<dbReference type="SUPFAM" id="SSF53098">
    <property type="entry name" value="Ribonuclease H-like"/>
    <property type="match status" value="1"/>
</dbReference>